<organism evidence="2">
    <name type="scientific">Oryza sativa subsp. japonica</name>
    <name type="common">Rice</name>
    <dbReference type="NCBI Taxonomy" id="39947"/>
    <lineage>
        <taxon>Eukaryota</taxon>
        <taxon>Viridiplantae</taxon>
        <taxon>Streptophyta</taxon>
        <taxon>Embryophyta</taxon>
        <taxon>Tracheophyta</taxon>
        <taxon>Spermatophyta</taxon>
        <taxon>Magnoliopsida</taxon>
        <taxon>Liliopsida</taxon>
        <taxon>Poales</taxon>
        <taxon>Poaceae</taxon>
        <taxon>BOP clade</taxon>
        <taxon>Oryzoideae</taxon>
        <taxon>Oryzeae</taxon>
        <taxon>Oryzinae</taxon>
        <taxon>Oryza</taxon>
        <taxon>Oryza sativa</taxon>
    </lineage>
</organism>
<dbReference type="AlphaFoldDB" id="Q10D46"/>
<gene>
    <name evidence="2" type="ordered locus">LOC_Os03g53024</name>
</gene>
<reference evidence="2" key="2">
    <citation type="submission" date="2006-06" db="EMBL/GenBank/DDBJ databases">
        <authorList>
            <person name="Buell R."/>
            <person name="Wing R.A."/>
            <person name="McCombie W.A."/>
            <person name="Ouyang S."/>
        </authorList>
    </citation>
    <scope>NUCLEOTIDE SEQUENCE</scope>
</reference>
<name>Q10D46_ORYSJ</name>
<protein>
    <submittedName>
        <fullName evidence="2">Uncharacterized protein</fullName>
    </submittedName>
</protein>
<evidence type="ECO:0000313" key="2">
    <source>
        <dbReference type="EMBL" id="ABF98795.1"/>
    </source>
</evidence>
<sequence>MAEGEGQCKGGSGKGEETEI</sequence>
<proteinExistence type="predicted"/>
<accession>Q10D46</accession>
<feature type="region of interest" description="Disordered" evidence="1">
    <location>
        <begin position="1"/>
        <end position="20"/>
    </location>
</feature>
<dbReference type="EMBL" id="DP000009">
    <property type="protein sequence ID" value="ABF98795.1"/>
    <property type="molecule type" value="Genomic_DNA"/>
</dbReference>
<reference evidence="2" key="1">
    <citation type="journal article" date="2005" name="Genome Res.">
        <title>Sequence, annotation, and analysis of synteny between rice chromosome 3 and diverged grass species.</title>
        <authorList>
            <consortium name="Rice Chromosome 3 Sequencing Consortium"/>
            <person name="Buell C.R."/>
            <person name="Yuan Q."/>
            <person name="Ouyang S."/>
            <person name="Liu J."/>
            <person name="Zhu W."/>
            <person name="Wang A."/>
            <person name="Maiti R."/>
            <person name="Haas B."/>
            <person name="Wortman J."/>
            <person name="Pertea M."/>
            <person name="Jones K.M."/>
            <person name="Kim M."/>
            <person name="Overton L."/>
            <person name="Tsitrin T."/>
            <person name="Fadrosh D."/>
            <person name="Bera J."/>
            <person name="Weaver B."/>
            <person name="Jin S."/>
            <person name="Johri S."/>
            <person name="Reardon M."/>
            <person name="Webb K."/>
            <person name="Hill J."/>
            <person name="Moffat K."/>
            <person name="Tallon L."/>
            <person name="Van Aken S."/>
            <person name="Lewis M."/>
            <person name="Utterback T."/>
            <person name="Feldblyum T."/>
            <person name="Zismann V."/>
            <person name="Iobst S."/>
            <person name="Hsiao J."/>
            <person name="de Vazeille A.R."/>
            <person name="Salzberg S.L."/>
            <person name="White O."/>
            <person name="Fraser C."/>
            <person name="Yu Y."/>
            <person name="Kim H."/>
            <person name="Rambo T."/>
            <person name="Currie J."/>
            <person name="Collura K."/>
            <person name="Kernodle-Thompson S."/>
            <person name="Wei F."/>
            <person name="Kudrna K."/>
            <person name="Ammiraju J.S."/>
            <person name="Luo M."/>
            <person name="Goicoechea J.L."/>
            <person name="Wing R.A."/>
            <person name="Henry D."/>
            <person name="Oates R."/>
            <person name="Palmer M."/>
            <person name="Pries G."/>
            <person name="Saski C."/>
            <person name="Simmons J."/>
            <person name="Soderlund C."/>
            <person name="Nelson W."/>
            <person name="de la Bastide M."/>
            <person name="Spiegel L."/>
            <person name="Nascimento L."/>
            <person name="Huang E."/>
            <person name="Preston R."/>
            <person name="Zutavern T."/>
            <person name="Palmer L."/>
            <person name="O'Shaughnessy A."/>
            <person name="Dike S."/>
            <person name="McCombie W.R."/>
            <person name="Minx P."/>
            <person name="Cordum H."/>
            <person name="Wilson R."/>
            <person name="Jin W."/>
            <person name="Lee H.R."/>
            <person name="Jiang J."/>
            <person name="Jackson S."/>
        </authorList>
    </citation>
    <scope>NUCLEOTIDE SEQUENCE [LARGE SCALE GENOMIC DNA]</scope>
</reference>
<evidence type="ECO:0000256" key="1">
    <source>
        <dbReference type="SAM" id="MobiDB-lite"/>
    </source>
</evidence>